<comment type="caution">
    <text evidence="2">The sequence shown here is derived from an EMBL/GenBank/DDBJ whole genome shotgun (WGS) entry which is preliminary data.</text>
</comment>
<dbReference type="InterPro" id="IPR000477">
    <property type="entry name" value="RT_dom"/>
</dbReference>
<evidence type="ECO:0000259" key="1">
    <source>
        <dbReference type="Pfam" id="PF00078"/>
    </source>
</evidence>
<sequence length="794" mass="90838">MKEFMENLSLTQMCQQLTNVVDDRFAHLKRELSADNSATLETFANKKARLEKPQFKSKGNEQQYNHQLGVLDTVESATTALEHQDIDKAISFLQEGKVAIEARMKLIKLADTNDHGWQTVAEYMTNELADNSDDEKRIDRAEKTAEKKAKKANASKTSKSRPFQGYPNRIPYRNSMASRRPVFPDHNGPSGNAIGPCYKLSGASISNSDDVHASFCSDSVRGWLYRCSTYWRDTLNASQFVQSVVLDGHMIPFRSIPETCFLANNKSARDHPDFVSEAIVKLLKGQYIEEQSEPPYCVNPLSVAKGKKLRLVLDLRNINGHLLKQSFRYEDLRSLSQLFEQKFWFFTWDLKSGYHHVDIYVAHRKFLEFSWNFNGKLRYFIFCVLPFGLSSACYCFTKLLRPLVKRWHMMSHASFVYLDDGISGHKCRIDASAASIIQKKDLSCSGLKTNEEKCHWEPMQIGEWLGMIINTINFEFEIPPRKIEKVKKCIQYILSSNHVSYRELAKIAGFTNLLYLAVGPPELRFWLDNLRYLNGYNIRPKVSLEPLTIHTDASGVGYGGYFASLRDVNIHGHWSAEQSGKSSTFRELLAILPVLKTSVQRLQHKKVKIFSDSQSACRIVQVGSRILELQNIAVDIFNICFINDIMIETQWIPRAENRIGDVLSKTIDLDDWKLNPELFVMLHRAWGPFTIDRFAASYNTQLPRFNSRFWCPETEAVDAFTQNWSNETNWVCSPVALIVPVIRQMSVCKAKGTLIVPRWPSAIFWPAIKTKPGKFAPFVKDSLVLPKIAQMCIP</sequence>
<keyword evidence="3" id="KW-1185">Reference proteome</keyword>
<dbReference type="OrthoDB" id="6133491at2759"/>
<dbReference type="InterPro" id="IPR036397">
    <property type="entry name" value="RNaseH_sf"/>
</dbReference>
<dbReference type="EMBL" id="CACRXK020009181">
    <property type="protein sequence ID" value="CAB4016592.1"/>
    <property type="molecule type" value="Genomic_DNA"/>
</dbReference>
<organism evidence="2 3">
    <name type="scientific">Paramuricea clavata</name>
    <name type="common">Red gorgonian</name>
    <name type="synonym">Violescent sea-whip</name>
    <dbReference type="NCBI Taxonomy" id="317549"/>
    <lineage>
        <taxon>Eukaryota</taxon>
        <taxon>Metazoa</taxon>
        <taxon>Cnidaria</taxon>
        <taxon>Anthozoa</taxon>
        <taxon>Octocorallia</taxon>
        <taxon>Malacalcyonacea</taxon>
        <taxon>Plexauridae</taxon>
        <taxon>Paramuricea</taxon>
    </lineage>
</organism>
<dbReference type="InterPro" id="IPR052055">
    <property type="entry name" value="Hepadnavirus_pol/RT"/>
</dbReference>
<proteinExistence type="predicted"/>
<dbReference type="Pfam" id="PF00078">
    <property type="entry name" value="RVT_1"/>
    <property type="match status" value="1"/>
</dbReference>
<dbReference type="Gene3D" id="3.30.420.10">
    <property type="entry name" value="Ribonuclease H-like superfamily/Ribonuclease H"/>
    <property type="match status" value="1"/>
</dbReference>
<accession>A0A7D9IUT3</accession>
<dbReference type="SUPFAM" id="SSF56672">
    <property type="entry name" value="DNA/RNA polymerases"/>
    <property type="match status" value="1"/>
</dbReference>
<dbReference type="InterPro" id="IPR043128">
    <property type="entry name" value="Rev_trsase/Diguanyl_cyclase"/>
</dbReference>
<evidence type="ECO:0000313" key="2">
    <source>
        <dbReference type="EMBL" id="CAB4016592.1"/>
    </source>
</evidence>
<dbReference type="AlphaFoldDB" id="A0A7D9IUT3"/>
<dbReference type="PANTHER" id="PTHR33050">
    <property type="entry name" value="REVERSE TRANSCRIPTASE DOMAIN-CONTAINING PROTEIN"/>
    <property type="match status" value="1"/>
</dbReference>
<gene>
    <name evidence="2" type="ORF">PACLA_8A027605</name>
</gene>
<name>A0A7D9IUT3_PARCT</name>
<feature type="non-terminal residue" evidence="2">
    <location>
        <position position="794"/>
    </location>
</feature>
<keyword evidence="2" id="KW-0695">RNA-directed DNA polymerase</keyword>
<reference evidence="2" key="1">
    <citation type="submission" date="2020-04" db="EMBL/GenBank/DDBJ databases">
        <authorList>
            <person name="Alioto T."/>
            <person name="Alioto T."/>
            <person name="Gomez Garrido J."/>
        </authorList>
    </citation>
    <scope>NUCLEOTIDE SEQUENCE</scope>
    <source>
        <strain evidence="2">A484AB</strain>
    </source>
</reference>
<dbReference type="CDD" id="cd09275">
    <property type="entry name" value="RNase_HI_RT_DIRS1"/>
    <property type="match status" value="1"/>
</dbReference>
<dbReference type="PANTHER" id="PTHR33050:SF7">
    <property type="entry name" value="RIBONUCLEASE H"/>
    <property type="match status" value="1"/>
</dbReference>
<dbReference type="Proteomes" id="UP001152795">
    <property type="component" value="Unassembled WGS sequence"/>
</dbReference>
<dbReference type="GO" id="GO:0003676">
    <property type="term" value="F:nucleic acid binding"/>
    <property type="evidence" value="ECO:0007669"/>
    <property type="project" value="InterPro"/>
</dbReference>
<dbReference type="Gene3D" id="3.30.70.270">
    <property type="match status" value="1"/>
</dbReference>
<dbReference type="Gene3D" id="3.10.10.10">
    <property type="entry name" value="HIV Type 1 Reverse Transcriptase, subunit A, domain 1"/>
    <property type="match status" value="1"/>
</dbReference>
<dbReference type="InterPro" id="IPR043502">
    <property type="entry name" value="DNA/RNA_pol_sf"/>
</dbReference>
<dbReference type="CDD" id="cd03714">
    <property type="entry name" value="RT_DIRS1"/>
    <property type="match status" value="1"/>
</dbReference>
<keyword evidence="2" id="KW-0808">Transferase</keyword>
<evidence type="ECO:0000313" key="3">
    <source>
        <dbReference type="Proteomes" id="UP001152795"/>
    </source>
</evidence>
<feature type="domain" description="Reverse transcriptase" evidence="1">
    <location>
        <begin position="308"/>
        <end position="469"/>
    </location>
</feature>
<keyword evidence="2" id="KW-0548">Nucleotidyltransferase</keyword>
<protein>
    <submittedName>
        <fullName evidence="2">Reverse transcriptase</fullName>
    </submittedName>
</protein>
<dbReference type="GO" id="GO:0003964">
    <property type="term" value="F:RNA-directed DNA polymerase activity"/>
    <property type="evidence" value="ECO:0007669"/>
    <property type="project" value="UniProtKB-KW"/>
</dbReference>